<name>H3R9R0_PANSE</name>
<dbReference type="EMBL" id="AHIE01000002">
    <property type="protein sequence ID" value="EHU01923.1"/>
    <property type="molecule type" value="Genomic_DNA"/>
</dbReference>
<reference evidence="1 4" key="3">
    <citation type="submission" date="2016-10" db="EMBL/GenBank/DDBJ databases">
        <title>Complete Genome Assembly of Pantoea stewartii subsp. stewartii DC283, a Corn Pathogen.</title>
        <authorList>
            <person name="Duong D.A."/>
            <person name="Stevens A.M."/>
            <person name="Jensen R.V."/>
        </authorList>
    </citation>
    <scope>NUCLEOTIDE SEQUENCE [LARGE SCALE GENOMIC DNA]</scope>
    <source>
        <strain evidence="1 4">DC283</strain>
    </source>
</reference>
<accession>H3R9R0</accession>
<evidence type="ECO:0000313" key="3">
    <source>
        <dbReference type="Proteomes" id="UP000005050"/>
    </source>
</evidence>
<dbReference type="STRING" id="660596.DSJ_19985"/>
<evidence type="ECO:0008006" key="5">
    <source>
        <dbReference type="Google" id="ProtNLM"/>
    </source>
</evidence>
<evidence type="ECO:0000313" key="1">
    <source>
        <dbReference type="EMBL" id="ARF51372.1"/>
    </source>
</evidence>
<keyword evidence="4" id="KW-1185">Reference proteome</keyword>
<dbReference type="OrthoDB" id="7360086at2"/>
<dbReference type="InterPro" id="IPR009363">
    <property type="entry name" value="Phage_Mu_Gp16"/>
</dbReference>
<dbReference type="Proteomes" id="UP000192380">
    <property type="component" value="Chromosome"/>
</dbReference>
<protein>
    <recommendedName>
        <fullName evidence="5">Regulatory protein GemA</fullName>
    </recommendedName>
</protein>
<dbReference type="KEGG" id="pstw:DSJ_19985"/>
<evidence type="ECO:0000313" key="4">
    <source>
        <dbReference type="Proteomes" id="UP000192380"/>
    </source>
</evidence>
<dbReference type="RefSeq" id="WP_006118103.1">
    <property type="nucleotide sequence ID" value="NZ_AHIE01000002.1"/>
</dbReference>
<dbReference type="EMBL" id="CP017581">
    <property type="protein sequence ID" value="ARF51372.1"/>
    <property type="molecule type" value="Genomic_DNA"/>
</dbReference>
<reference evidence="2" key="2">
    <citation type="submission" date="2012-01" db="EMBL/GenBank/DDBJ databases">
        <authorList>
            <person name="Biehl B.S."/>
            <person name="Ding Y."/>
            <person name="Dugan-Rocha S.P."/>
            <person name="Gibbs R.A."/>
            <person name="Glasner J.D."/>
            <person name="Kovar C."/>
            <person name="Muzny D.M."/>
            <person name="Neeno-Eckwall E.C."/>
            <person name="Perna N.T."/>
            <person name="Qin X."/>
            <person name="von Bodman S.B."/>
            <person name="Weinstock G.M."/>
        </authorList>
    </citation>
    <scope>NUCLEOTIDE SEQUENCE</scope>
    <source>
        <strain evidence="2">DC283</strain>
    </source>
</reference>
<dbReference type="Pfam" id="PF06252">
    <property type="entry name" value="GemA"/>
    <property type="match status" value="1"/>
</dbReference>
<dbReference type="AlphaFoldDB" id="H3R9R0"/>
<proteinExistence type="predicted"/>
<dbReference type="Proteomes" id="UP000005050">
    <property type="component" value="Unassembled WGS sequence"/>
</dbReference>
<organism evidence="2 3">
    <name type="scientific">Pantoea stewartii subsp. stewartii DC283</name>
    <dbReference type="NCBI Taxonomy" id="660596"/>
    <lineage>
        <taxon>Bacteria</taxon>
        <taxon>Pseudomonadati</taxon>
        <taxon>Pseudomonadota</taxon>
        <taxon>Gammaproteobacteria</taxon>
        <taxon>Enterobacterales</taxon>
        <taxon>Erwiniaceae</taxon>
        <taxon>Pantoea</taxon>
    </lineage>
</organism>
<gene>
    <name evidence="2" type="ORF">CKS_0392</name>
    <name evidence="1" type="ORF">DSJ_19985</name>
</gene>
<dbReference type="PATRIC" id="fig|660596.6.peg.629"/>
<reference evidence="2 3" key="1">
    <citation type="journal article" date="2012" name="Mol. Microbiol.">
        <title>The genetic and structural basis of two distinct terminal side branch residues in stewartan and amylovoran exopolysaccharides and their potential role in host adaptation.</title>
        <authorList>
            <person name="Wang X."/>
            <person name="Yang F."/>
            <person name="von Bodman S.B."/>
        </authorList>
    </citation>
    <scope>NUCLEOTIDE SEQUENCE [LARGE SCALE GENOMIC DNA]</scope>
    <source>
        <strain evidence="2 3">DC283</strain>
    </source>
</reference>
<sequence>MKRNLIRIVHTGKSRLGWDDDTYRDVLARLTGRRSARDCTEAELEKVVTYMRTVGFTPSASYGRRPRVAMDRKAMLAKIEALLAEANRQWGYFDGIVEQMLGEKKPVEWLNDDQVRKVMQMLIVDAKRHGRL</sequence>
<evidence type="ECO:0000313" key="2">
    <source>
        <dbReference type="EMBL" id="EHU01923.1"/>
    </source>
</evidence>